<dbReference type="Proteomes" id="UP000250642">
    <property type="component" value="Unassembled WGS sequence"/>
</dbReference>
<dbReference type="GO" id="GO:0003955">
    <property type="term" value="F:NAD(P)H dehydrogenase (quinone) activity"/>
    <property type="evidence" value="ECO:0007669"/>
    <property type="project" value="TreeGrafter"/>
</dbReference>
<dbReference type="SUPFAM" id="SSF52218">
    <property type="entry name" value="Flavoproteins"/>
    <property type="match status" value="1"/>
</dbReference>
<dbReference type="EMBL" id="QEVW01000006">
    <property type="protein sequence ID" value="RAW15883.1"/>
    <property type="molecule type" value="Genomic_DNA"/>
</dbReference>
<dbReference type="AlphaFoldDB" id="A0A329QUP7"/>
<dbReference type="PANTHER" id="PTHR10204:SF34">
    <property type="entry name" value="NAD(P)H DEHYDROGENASE [QUINONE] 1 ISOFORM 1"/>
    <property type="match status" value="1"/>
</dbReference>
<dbReference type="RefSeq" id="WP_113053004.1">
    <property type="nucleotide sequence ID" value="NZ_CP175536.1"/>
</dbReference>
<comment type="caution">
    <text evidence="4">The sequence shown here is derived from an EMBL/GenBank/DDBJ whole genome shotgun (WGS) entry which is preliminary data.</text>
</comment>
<evidence type="ECO:0000313" key="5">
    <source>
        <dbReference type="Proteomes" id="UP000250642"/>
    </source>
</evidence>
<proteinExistence type="inferred from homology"/>
<evidence type="ECO:0000256" key="1">
    <source>
        <dbReference type="ARBA" id="ARBA00006252"/>
    </source>
</evidence>
<dbReference type="InterPro" id="IPR029039">
    <property type="entry name" value="Flavoprotein-like_sf"/>
</dbReference>
<sequence length="210" mass="24181">MKSNILVINGHPDPQSYCKALTEAYVKGARQSGSSVELIDLSHIQFNPNLQYGYRQRTELEPDLVRAQELIRWADHLVFVYPTWWGVMPAILKGFIDRVFLPGFAMKDREDSPLWDKLLKGRSAHIIVTMDTPRWYNRFIYRHAGHRVMKSNILKFCGVSPVRITEISPIKGSTEAFRLKWLDKLMEMGMKQSARTKPHAGQSANPNQQV</sequence>
<reference evidence="4 5" key="1">
    <citation type="submission" date="2018-04" db="EMBL/GenBank/DDBJ databases">
        <title>Paenibacillus taichungensis Genome sequencing and assembly.</title>
        <authorList>
            <person name="Xu J."/>
            <person name="Rensing C."/>
            <person name="Mazhar H.S."/>
        </authorList>
    </citation>
    <scope>NUCLEOTIDE SEQUENCE [LARGE SCALE GENOMIC DNA]</scope>
    <source>
        <strain evidence="4 5">NC1</strain>
    </source>
</reference>
<keyword evidence="2" id="KW-0560">Oxidoreductase</keyword>
<dbReference type="InterPro" id="IPR003680">
    <property type="entry name" value="Flavodoxin_fold"/>
</dbReference>
<feature type="domain" description="Flavodoxin-like fold" evidence="3">
    <location>
        <begin position="4"/>
        <end position="174"/>
    </location>
</feature>
<dbReference type="GO" id="GO:0005829">
    <property type="term" value="C:cytosol"/>
    <property type="evidence" value="ECO:0007669"/>
    <property type="project" value="TreeGrafter"/>
</dbReference>
<evidence type="ECO:0000259" key="3">
    <source>
        <dbReference type="Pfam" id="PF02525"/>
    </source>
</evidence>
<comment type="similarity">
    <text evidence="1">Belongs to the NAD(P)H dehydrogenase (quinone) family.</text>
</comment>
<dbReference type="PANTHER" id="PTHR10204">
    <property type="entry name" value="NAD P H OXIDOREDUCTASE-RELATED"/>
    <property type="match status" value="1"/>
</dbReference>
<organism evidence="4 5">
    <name type="scientific">Paenibacillus taichungensis</name>
    <dbReference type="NCBI Taxonomy" id="484184"/>
    <lineage>
        <taxon>Bacteria</taxon>
        <taxon>Bacillati</taxon>
        <taxon>Bacillota</taxon>
        <taxon>Bacilli</taxon>
        <taxon>Bacillales</taxon>
        <taxon>Paenibacillaceae</taxon>
        <taxon>Paenibacillus</taxon>
    </lineage>
</organism>
<gene>
    <name evidence="4" type="ORF">DC345_10255</name>
</gene>
<accession>A0A329QUP7</accession>
<name>A0A329QUP7_9BACL</name>
<evidence type="ECO:0000313" key="4">
    <source>
        <dbReference type="EMBL" id="RAW15883.1"/>
    </source>
</evidence>
<evidence type="ECO:0000256" key="2">
    <source>
        <dbReference type="ARBA" id="ARBA00023002"/>
    </source>
</evidence>
<dbReference type="Gene3D" id="3.40.50.360">
    <property type="match status" value="1"/>
</dbReference>
<dbReference type="Pfam" id="PF02525">
    <property type="entry name" value="Flavodoxin_2"/>
    <property type="match status" value="1"/>
</dbReference>
<dbReference type="InterPro" id="IPR051545">
    <property type="entry name" value="NAD(P)H_dehydrogenase_qn"/>
</dbReference>
<protein>
    <submittedName>
        <fullName evidence="4">Flavodoxin family protein</fullName>
    </submittedName>
</protein>